<feature type="signal peptide" evidence="1">
    <location>
        <begin position="1"/>
        <end position="26"/>
    </location>
</feature>
<sequence length="100" mass="10424">MAPKTAALTILLLLVVSLIFADRVKCQQLDGSQGQELVVGDGSGGSGSWGVSPKNDCHEEAMYHGPCVEVLCAVACLLQMNRGGHCKGGFFGACMCFVCS</sequence>
<accession>A0A8T0QED2</accession>
<evidence type="ECO:0000313" key="3">
    <source>
        <dbReference type="Proteomes" id="UP000823388"/>
    </source>
</evidence>
<dbReference type="EMBL" id="CM029049">
    <property type="protein sequence ID" value="KAG2571578.1"/>
    <property type="molecule type" value="Genomic_DNA"/>
</dbReference>
<name>A0A8T0QED2_PANVG</name>
<keyword evidence="3" id="KW-1185">Reference proteome</keyword>
<reference evidence="2" key="1">
    <citation type="submission" date="2020-05" db="EMBL/GenBank/DDBJ databases">
        <title>WGS assembly of Panicum virgatum.</title>
        <authorList>
            <person name="Lovell J.T."/>
            <person name="Jenkins J."/>
            <person name="Shu S."/>
            <person name="Juenger T.E."/>
            <person name="Schmutz J."/>
        </authorList>
    </citation>
    <scope>NUCLEOTIDE SEQUENCE</scope>
    <source>
        <strain evidence="2">AP13</strain>
    </source>
</reference>
<keyword evidence="1" id="KW-0732">Signal</keyword>
<dbReference type="AlphaFoldDB" id="A0A8T0QED2"/>
<feature type="chain" id="PRO_5035796515" evidence="1">
    <location>
        <begin position="27"/>
        <end position="100"/>
    </location>
</feature>
<organism evidence="2 3">
    <name type="scientific">Panicum virgatum</name>
    <name type="common">Blackwell switchgrass</name>
    <dbReference type="NCBI Taxonomy" id="38727"/>
    <lineage>
        <taxon>Eukaryota</taxon>
        <taxon>Viridiplantae</taxon>
        <taxon>Streptophyta</taxon>
        <taxon>Embryophyta</taxon>
        <taxon>Tracheophyta</taxon>
        <taxon>Spermatophyta</taxon>
        <taxon>Magnoliopsida</taxon>
        <taxon>Liliopsida</taxon>
        <taxon>Poales</taxon>
        <taxon>Poaceae</taxon>
        <taxon>PACMAD clade</taxon>
        <taxon>Panicoideae</taxon>
        <taxon>Panicodae</taxon>
        <taxon>Paniceae</taxon>
        <taxon>Panicinae</taxon>
        <taxon>Panicum</taxon>
        <taxon>Panicum sect. Hiantes</taxon>
    </lineage>
</organism>
<comment type="caution">
    <text evidence="2">The sequence shown here is derived from an EMBL/GenBank/DDBJ whole genome shotgun (WGS) entry which is preliminary data.</text>
</comment>
<proteinExistence type="predicted"/>
<gene>
    <name evidence="2" type="ORF">PVAP13_7KG133700</name>
</gene>
<evidence type="ECO:0000256" key="1">
    <source>
        <dbReference type="SAM" id="SignalP"/>
    </source>
</evidence>
<protein>
    <submittedName>
        <fullName evidence="2">Uncharacterized protein</fullName>
    </submittedName>
</protein>
<evidence type="ECO:0000313" key="2">
    <source>
        <dbReference type="EMBL" id="KAG2571578.1"/>
    </source>
</evidence>
<dbReference type="Proteomes" id="UP000823388">
    <property type="component" value="Chromosome 7K"/>
</dbReference>